<evidence type="ECO:0000256" key="2">
    <source>
        <dbReference type="ARBA" id="ARBA00022670"/>
    </source>
</evidence>
<evidence type="ECO:0000256" key="5">
    <source>
        <dbReference type="ARBA" id="ARBA00023124"/>
    </source>
</evidence>
<keyword evidence="6" id="KW-0238">DNA-binding</keyword>
<evidence type="ECO:0000313" key="10">
    <source>
        <dbReference type="EMBL" id="EJZ42268.1"/>
    </source>
</evidence>
<keyword evidence="5" id="KW-0190">Covalent protein-DNA linkage</keyword>
<evidence type="ECO:0000256" key="4">
    <source>
        <dbReference type="ARBA" id="ARBA00022801"/>
    </source>
</evidence>
<dbReference type="Proteomes" id="UP000018720">
    <property type="component" value="Unassembled WGS sequence"/>
</dbReference>
<dbReference type="SUPFAM" id="SSF143081">
    <property type="entry name" value="BB1717-like"/>
    <property type="match status" value="1"/>
</dbReference>
<keyword evidence="4 8" id="KW-0378">Hydrolase</keyword>
<name>A0ABP2RD09_9LEPT</name>
<dbReference type="PANTHER" id="PTHR13604">
    <property type="entry name" value="DC12-RELATED"/>
    <property type="match status" value="1"/>
</dbReference>
<sequence length="235" mass="27363">MCGRYSLNVELSQIIEQFGLNQDLEHIEREYRPEKEINPTRIIPVVKGVEDKRTLEFVEWGAKNLEVYDKSTGKTKVYKAANPCAKYESLYKYPPWLPGIKSNRCIIPMTSYWEWIEDGPNKGDRYEFFYKNNEILGVAGIISTFKNKEYEYYQGVVIVMLPSNPHVSVIHKRQPGFILPNHYDAWLDLKTKEPHKLIHQVQGEDYHFKKVADGKKEGTASGSNRKAKDNQMLLF</sequence>
<dbReference type="Gene3D" id="3.90.1680.10">
    <property type="entry name" value="SOS response associated peptidase-like"/>
    <property type="match status" value="1"/>
</dbReference>
<dbReference type="Pfam" id="PF02586">
    <property type="entry name" value="SRAP"/>
    <property type="match status" value="1"/>
</dbReference>
<keyword evidence="7" id="KW-0456">Lyase</keyword>
<dbReference type="InterPro" id="IPR036590">
    <property type="entry name" value="SRAP-like"/>
</dbReference>
<feature type="region of interest" description="Disordered" evidence="9">
    <location>
        <begin position="215"/>
        <end position="235"/>
    </location>
</feature>
<evidence type="ECO:0000256" key="8">
    <source>
        <dbReference type="RuleBase" id="RU364100"/>
    </source>
</evidence>
<evidence type="ECO:0000313" key="11">
    <source>
        <dbReference type="Proteomes" id="UP000018720"/>
    </source>
</evidence>
<keyword evidence="2 8" id="KW-0645">Protease</keyword>
<protein>
    <recommendedName>
        <fullName evidence="8">Abasic site processing protein</fullName>
        <ecNumber evidence="8">3.4.-.-</ecNumber>
    </recommendedName>
</protein>
<organism evidence="10 11">
    <name type="scientific">Leptospira licerasiae str. MMD4847</name>
    <dbReference type="NCBI Taxonomy" id="1049971"/>
    <lineage>
        <taxon>Bacteria</taxon>
        <taxon>Pseudomonadati</taxon>
        <taxon>Spirochaetota</taxon>
        <taxon>Spirochaetia</taxon>
        <taxon>Leptospirales</taxon>
        <taxon>Leptospiraceae</taxon>
        <taxon>Leptospira</taxon>
    </lineage>
</organism>
<gene>
    <name evidence="10" type="ORF">LEP1GSC178_0038</name>
</gene>
<evidence type="ECO:0000256" key="9">
    <source>
        <dbReference type="SAM" id="MobiDB-lite"/>
    </source>
</evidence>
<dbReference type="EC" id="3.4.-.-" evidence="8"/>
<dbReference type="InterPro" id="IPR003738">
    <property type="entry name" value="SRAP"/>
</dbReference>
<dbReference type="PANTHER" id="PTHR13604:SF0">
    <property type="entry name" value="ABASIC SITE PROCESSING PROTEIN HMCES"/>
    <property type="match status" value="1"/>
</dbReference>
<dbReference type="EMBL" id="AHOM02000005">
    <property type="protein sequence ID" value="EJZ42268.1"/>
    <property type="molecule type" value="Genomic_DNA"/>
</dbReference>
<comment type="similarity">
    <text evidence="1 8">Belongs to the SOS response-associated peptidase family.</text>
</comment>
<keyword evidence="3" id="KW-0227">DNA damage</keyword>
<evidence type="ECO:0000256" key="1">
    <source>
        <dbReference type="ARBA" id="ARBA00008136"/>
    </source>
</evidence>
<comment type="caution">
    <text evidence="10">The sequence shown here is derived from an EMBL/GenBank/DDBJ whole genome shotgun (WGS) entry which is preliminary data.</text>
</comment>
<keyword evidence="11" id="KW-1185">Reference proteome</keyword>
<evidence type="ECO:0000256" key="3">
    <source>
        <dbReference type="ARBA" id="ARBA00022763"/>
    </source>
</evidence>
<dbReference type="RefSeq" id="WP_008591824.1">
    <property type="nucleotide sequence ID" value="NZ_AHOM02000005.1"/>
</dbReference>
<reference evidence="10 11" key="1">
    <citation type="submission" date="2012-08" db="EMBL/GenBank/DDBJ databases">
        <authorList>
            <person name="Harkins D.M."/>
            <person name="Durkin A.S."/>
            <person name="Selengut J.D."/>
            <person name="Sanka R."/>
            <person name="DePew J."/>
            <person name="Purushe J."/>
            <person name="Matthias M.A."/>
            <person name="Vinetz J.M."/>
            <person name="Sutton G.G."/>
            <person name="Nelson W.C."/>
            <person name="Fouts D.E."/>
        </authorList>
    </citation>
    <scope>NUCLEOTIDE SEQUENCE [LARGE SCALE GENOMIC DNA]</scope>
    <source>
        <strain evidence="10 11">MMD4847</strain>
    </source>
</reference>
<evidence type="ECO:0000256" key="6">
    <source>
        <dbReference type="ARBA" id="ARBA00023125"/>
    </source>
</evidence>
<accession>A0ABP2RD09</accession>
<evidence type="ECO:0000256" key="7">
    <source>
        <dbReference type="ARBA" id="ARBA00023239"/>
    </source>
</evidence>
<proteinExistence type="inferred from homology"/>